<feature type="signal peptide" evidence="1">
    <location>
        <begin position="1"/>
        <end position="19"/>
    </location>
</feature>
<keyword evidence="3" id="KW-1185">Reference proteome</keyword>
<proteinExistence type="predicted"/>
<comment type="caution">
    <text evidence="2">The sequence shown here is derived from an EMBL/GenBank/DDBJ whole genome shotgun (WGS) entry which is preliminary data.</text>
</comment>
<accession>A0A3L5TR55</accession>
<protein>
    <submittedName>
        <fullName evidence="2">Uncharacterized protein</fullName>
    </submittedName>
</protein>
<organism evidence="2 3">
    <name type="scientific">Mytilus galloprovincialis</name>
    <name type="common">Mediterranean mussel</name>
    <dbReference type="NCBI Taxonomy" id="29158"/>
    <lineage>
        <taxon>Eukaryota</taxon>
        <taxon>Metazoa</taxon>
        <taxon>Spiralia</taxon>
        <taxon>Lophotrochozoa</taxon>
        <taxon>Mollusca</taxon>
        <taxon>Bivalvia</taxon>
        <taxon>Autobranchia</taxon>
        <taxon>Pteriomorphia</taxon>
        <taxon>Mytilida</taxon>
        <taxon>Mytiloidea</taxon>
        <taxon>Mytilidae</taxon>
        <taxon>Mytilinae</taxon>
        <taxon>Mytilus</taxon>
    </lineage>
</organism>
<gene>
    <name evidence="2" type="ORF">AM593_07058</name>
</gene>
<dbReference type="Proteomes" id="UP000266721">
    <property type="component" value="Unassembled WGS sequence"/>
</dbReference>
<reference evidence="2 3" key="1">
    <citation type="journal article" date="2016" name="PLoS ONE">
        <title>A First Insight into the Genome of the Filter-Feeder Mussel Mytilus galloprovincialis.</title>
        <authorList>
            <person name="Murgarella M."/>
            <person name="Puiu D."/>
            <person name="Novoa B."/>
            <person name="Figueras A."/>
            <person name="Posada D."/>
            <person name="Canchaya C."/>
        </authorList>
    </citation>
    <scope>NUCLEOTIDE SEQUENCE [LARGE SCALE GENOMIC DNA]</scope>
    <source>
        <tissue evidence="2">Muscle</tissue>
    </source>
</reference>
<dbReference type="EMBL" id="KV589728">
    <property type="protein sequence ID" value="OPL21646.1"/>
    <property type="molecule type" value="Genomic_DNA"/>
</dbReference>
<feature type="non-terminal residue" evidence="2">
    <location>
        <position position="1"/>
    </location>
</feature>
<evidence type="ECO:0000256" key="1">
    <source>
        <dbReference type="SAM" id="SignalP"/>
    </source>
</evidence>
<evidence type="ECO:0000313" key="3">
    <source>
        <dbReference type="Proteomes" id="UP000266721"/>
    </source>
</evidence>
<name>A0A3L5TR55_MYTGA</name>
<feature type="chain" id="PRO_5017923472" evidence="1">
    <location>
        <begin position="20"/>
        <end position="148"/>
    </location>
</feature>
<keyword evidence="1" id="KW-0732">Signal</keyword>
<evidence type="ECO:0000313" key="2">
    <source>
        <dbReference type="EMBL" id="OPL21646.1"/>
    </source>
</evidence>
<sequence length="148" mass="16780">MFTKTIFLVLAVLVTGSTGWWWSKPKYGCSDPSKGYPYYFGTTALFCMTKKGKRAAPSRGTKDLNHRWILYRGYFFERLNGRDVYNRGFSTDSGKCSTHREKNMENMDGGVTIVIILQTVSPTSCVTVKPAHLGVSNEEKFLHYLLVC</sequence>
<dbReference type="AlphaFoldDB" id="A0A3L5TR55"/>